<evidence type="ECO:0000313" key="3">
    <source>
        <dbReference type="Proteomes" id="UP000198420"/>
    </source>
</evidence>
<gene>
    <name evidence="2" type="ORF">SAMN06265355_109256</name>
</gene>
<evidence type="ECO:0000259" key="1">
    <source>
        <dbReference type="Pfam" id="PF02129"/>
    </source>
</evidence>
<dbReference type="InterPro" id="IPR000383">
    <property type="entry name" value="Xaa-Pro-like_dom"/>
</dbReference>
<protein>
    <recommendedName>
        <fullName evidence="1">Xaa-Pro dipeptidyl-peptidase-like domain-containing protein</fullName>
    </recommendedName>
</protein>
<keyword evidence="3" id="KW-1185">Reference proteome</keyword>
<accession>A0A239AXC3</accession>
<name>A0A239AXC3_9ACTN</name>
<feature type="domain" description="Xaa-Pro dipeptidyl-peptidase-like" evidence="1">
    <location>
        <begin position="11"/>
        <end position="139"/>
    </location>
</feature>
<dbReference type="AlphaFoldDB" id="A0A239AXC3"/>
<reference evidence="3" key="1">
    <citation type="submission" date="2017-06" db="EMBL/GenBank/DDBJ databases">
        <authorList>
            <person name="Varghese N."/>
            <person name="Submissions S."/>
        </authorList>
    </citation>
    <scope>NUCLEOTIDE SEQUENCE [LARGE SCALE GENOMIC DNA]</scope>
    <source>
        <strain evidence="3">DSM 44485</strain>
    </source>
</reference>
<dbReference type="Gene3D" id="1.10.10.800">
    <property type="match status" value="1"/>
</dbReference>
<dbReference type="GO" id="GO:0016787">
    <property type="term" value="F:hydrolase activity"/>
    <property type="evidence" value="ECO:0007669"/>
    <property type="project" value="InterPro"/>
</dbReference>
<dbReference type="OrthoDB" id="5902829at2"/>
<dbReference type="PANTHER" id="PTHR47751">
    <property type="entry name" value="SUPERFAMILY HYDROLASE, PUTATIVE (AFU_ORTHOLOGUE AFUA_2G16580)-RELATED"/>
    <property type="match status" value="1"/>
</dbReference>
<dbReference type="RefSeq" id="WP_089314076.1">
    <property type="nucleotide sequence ID" value="NZ_FZNP01000009.1"/>
</dbReference>
<dbReference type="Gene3D" id="3.40.50.1820">
    <property type="entry name" value="alpha/beta hydrolase"/>
    <property type="match status" value="1"/>
</dbReference>
<dbReference type="SUPFAM" id="SSF53474">
    <property type="entry name" value="alpha/beta-Hydrolases"/>
    <property type="match status" value="1"/>
</dbReference>
<dbReference type="EMBL" id="FZNP01000009">
    <property type="protein sequence ID" value="SNR99982.1"/>
    <property type="molecule type" value="Genomic_DNA"/>
</dbReference>
<evidence type="ECO:0000313" key="2">
    <source>
        <dbReference type="EMBL" id="SNR99982.1"/>
    </source>
</evidence>
<dbReference type="InterPro" id="IPR029058">
    <property type="entry name" value="AB_hydrolase_fold"/>
</dbReference>
<organism evidence="2 3">
    <name type="scientific">Actinomadura mexicana</name>
    <dbReference type="NCBI Taxonomy" id="134959"/>
    <lineage>
        <taxon>Bacteria</taxon>
        <taxon>Bacillati</taxon>
        <taxon>Actinomycetota</taxon>
        <taxon>Actinomycetes</taxon>
        <taxon>Streptosporangiales</taxon>
        <taxon>Thermomonosporaceae</taxon>
        <taxon>Actinomadura</taxon>
    </lineage>
</organism>
<sequence length="302" mass="33019">MRQDIEFVSAGTTLRGWLYTPDGTSGPHPAVVVTHGLGAVKEQYTDDIAEALAAAGLAVVLYDHASFGASDGEPRQEVDPWTQIQGYRDAITFLCTRPEVDAERIGVFGSSFSGGHVLVVGAVDRRVKAVYSQVPVVSGGTTLSRFIPSEALAEVRRSFDADRLARFNGEAPAMIPLVTATPGEPAAMADRETYEWYQTIEPERLATWRNEVTLRSVEAIAGYEPGDYIARISPTPLMLVVAQHDILTHSDLAFAAYERALHPKRLVTLSGGHFVVYDQEFKNTLALMTEFFLRHLAPRTAA</sequence>
<proteinExistence type="predicted"/>
<dbReference type="Proteomes" id="UP000198420">
    <property type="component" value="Unassembled WGS sequence"/>
</dbReference>
<dbReference type="PANTHER" id="PTHR47751:SF2">
    <property type="entry name" value="DLTD N-TERMINAL DOMAIN PROTEIN (AFU_ORTHOLOGUE AFUA_8G00380)-RELATED"/>
    <property type="match status" value="1"/>
</dbReference>
<dbReference type="Pfam" id="PF02129">
    <property type="entry name" value="Peptidase_S15"/>
    <property type="match status" value="1"/>
</dbReference>
<dbReference type="InterPro" id="IPR051411">
    <property type="entry name" value="Polyketide_trans_af380"/>
</dbReference>